<accession>A0ACA9MGE4</accession>
<proteinExistence type="predicted"/>
<keyword evidence="2" id="KW-1185">Reference proteome</keyword>
<dbReference type="EMBL" id="CAJVPM010012832">
    <property type="protein sequence ID" value="CAG8590840.1"/>
    <property type="molecule type" value="Genomic_DNA"/>
</dbReference>
<evidence type="ECO:0000313" key="1">
    <source>
        <dbReference type="EMBL" id="CAG8590840.1"/>
    </source>
</evidence>
<name>A0ACA9MGE4_9GLOM</name>
<comment type="caution">
    <text evidence="1">The sequence shown here is derived from an EMBL/GenBank/DDBJ whole genome shotgun (WGS) entry which is preliminary data.</text>
</comment>
<protein>
    <submittedName>
        <fullName evidence="1">903_t:CDS:1</fullName>
    </submittedName>
</protein>
<organism evidence="1 2">
    <name type="scientific">Scutellospora calospora</name>
    <dbReference type="NCBI Taxonomy" id="85575"/>
    <lineage>
        <taxon>Eukaryota</taxon>
        <taxon>Fungi</taxon>
        <taxon>Fungi incertae sedis</taxon>
        <taxon>Mucoromycota</taxon>
        <taxon>Glomeromycotina</taxon>
        <taxon>Glomeromycetes</taxon>
        <taxon>Diversisporales</taxon>
        <taxon>Gigasporaceae</taxon>
        <taxon>Scutellospora</taxon>
    </lineage>
</organism>
<dbReference type="Proteomes" id="UP000789860">
    <property type="component" value="Unassembled WGS sequence"/>
</dbReference>
<reference evidence="1" key="1">
    <citation type="submission" date="2021-06" db="EMBL/GenBank/DDBJ databases">
        <authorList>
            <person name="Kallberg Y."/>
            <person name="Tangrot J."/>
            <person name="Rosling A."/>
        </authorList>
    </citation>
    <scope>NUCLEOTIDE SEQUENCE</scope>
    <source>
        <strain evidence="1">AU212A</strain>
    </source>
</reference>
<gene>
    <name evidence="1" type="ORF">SCALOS_LOCUS6571</name>
</gene>
<sequence>PSNPLQLGFICSIGEKISNIQDTPSATINIFYNKVFETQTEHSVLKIEYSLQKDLLYASSSYISSLMSYHEDKNEIQQFVGKTPIDVWKKYGMYQNKDHFVLFGLKDPKV</sequence>
<evidence type="ECO:0000313" key="2">
    <source>
        <dbReference type="Proteomes" id="UP000789860"/>
    </source>
</evidence>
<feature type="non-terminal residue" evidence="1">
    <location>
        <position position="1"/>
    </location>
</feature>